<dbReference type="SUPFAM" id="SSF50998">
    <property type="entry name" value="Quinoprotein alcohol dehydrogenase-like"/>
    <property type="match status" value="2"/>
</dbReference>
<gene>
    <name evidence="3" type="ORF">DES53_104441</name>
</gene>
<feature type="signal peptide" evidence="1">
    <location>
        <begin position="1"/>
        <end position="28"/>
    </location>
</feature>
<dbReference type="InterPro" id="IPR018391">
    <property type="entry name" value="PQQ_b-propeller_rpt"/>
</dbReference>
<dbReference type="InterPro" id="IPR011992">
    <property type="entry name" value="EF-hand-dom_pair"/>
</dbReference>
<feature type="chain" id="PRO_5016875034" evidence="1">
    <location>
        <begin position="29"/>
        <end position="481"/>
    </location>
</feature>
<feature type="domain" description="Pyrrolo-quinoline quinone repeat" evidence="2">
    <location>
        <begin position="95"/>
        <end position="250"/>
    </location>
</feature>
<comment type="caution">
    <text evidence="3">The sequence shown here is derived from an EMBL/GenBank/DDBJ whole genome shotgun (WGS) entry which is preliminary data.</text>
</comment>
<dbReference type="InterPro" id="IPR015943">
    <property type="entry name" value="WD40/YVTN_repeat-like_dom_sf"/>
</dbReference>
<dbReference type="PANTHER" id="PTHR34512">
    <property type="entry name" value="CELL SURFACE PROTEIN"/>
    <property type="match status" value="1"/>
</dbReference>
<dbReference type="AlphaFoldDB" id="A0A366HN88"/>
<dbReference type="Pfam" id="PF13360">
    <property type="entry name" value="PQQ_2"/>
    <property type="match status" value="2"/>
</dbReference>
<dbReference type="Proteomes" id="UP000253426">
    <property type="component" value="Unassembled WGS sequence"/>
</dbReference>
<dbReference type="OrthoDB" id="178663at2"/>
<dbReference type="Gene3D" id="2.40.128.630">
    <property type="match status" value="1"/>
</dbReference>
<organism evidence="3 4">
    <name type="scientific">Roseimicrobium gellanilyticum</name>
    <dbReference type="NCBI Taxonomy" id="748857"/>
    <lineage>
        <taxon>Bacteria</taxon>
        <taxon>Pseudomonadati</taxon>
        <taxon>Verrucomicrobiota</taxon>
        <taxon>Verrucomicrobiia</taxon>
        <taxon>Verrucomicrobiales</taxon>
        <taxon>Verrucomicrobiaceae</taxon>
        <taxon>Roseimicrobium</taxon>
    </lineage>
</organism>
<dbReference type="SMART" id="SM00564">
    <property type="entry name" value="PQQ"/>
    <property type="match status" value="5"/>
</dbReference>
<evidence type="ECO:0000256" key="1">
    <source>
        <dbReference type="SAM" id="SignalP"/>
    </source>
</evidence>
<dbReference type="SUPFAM" id="SSF47473">
    <property type="entry name" value="EF-hand"/>
    <property type="match status" value="1"/>
</dbReference>
<sequence>MAPALTPMKHLRLALFLCAFTCPATVHSEVASHWPQFRGPGGLGVGTGKPPVELSLEKNVKWKVEVPHGHSSPCIWGDRMVLTGLDAGKLTTFCLSKTDGRELWRAVAPTEKIEAAHRIGSPAAPTCCTDGERVFSYFGSYGVLAYDWNGQELWKKPLPLPVVEFGTSSSPIVVDGKVIIVADQDVGSYMIALDAKTGKEAWRVERGEFRRGFSTPFVWSHDGIQELVVAGSLWVRAYDLKDGKQRWSVSGMARVANASPIAADGMLLVSSWNVGGDEDDRVLMDPYDDFAAVHDANKDGLLTRDEFPTGKVRDRYSQIDADKDAHVTKAEYEAMRGMFAASVNQLFAIKPGGSGDCTHTHVVWQQNKHLPYVSSPVAANGRVFTMKSGGLASAYDAKSGSPLYQAERVDASGDYYASAVAADGRIYVISQRGMVVVLDATSDNLNVLSRTDLKAPVFASPAILDGVVYVRTDKHLYAFGE</sequence>
<reference evidence="3 4" key="1">
    <citation type="submission" date="2018-06" db="EMBL/GenBank/DDBJ databases">
        <title>Genomic Encyclopedia of Type Strains, Phase IV (KMG-IV): sequencing the most valuable type-strain genomes for metagenomic binning, comparative biology and taxonomic classification.</title>
        <authorList>
            <person name="Goeker M."/>
        </authorList>
    </citation>
    <scope>NUCLEOTIDE SEQUENCE [LARGE SCALE GENOMIC DNA]</scope>
    <source>
        <strain evidence="3 4">DSM 25532</strain>
    </source>
</reference>
<keyword evidence="4" id="KW-1185">Reference proteome</keyword>
<dbReference type="InterPro" id="IPR011047">
    <property type="entry name" value="Quinoprotein_ADH-like_sf"/>
</dbReference>
<accession>A0A366HN88</accession>
<name>A0A366HN88_9BACT</name>
<proteinExistence type="predicted"/>
<dbReference type="EMBL" id="QNRR01000004">
    <property type="protein sequence ID" value="RBP44619.1"/>
    <property type="molecule type" value="Genomic_DNA"/>
</dbReference>
<evidence type="ECO:0000313" key="4">
    <source>
        <dbReference type="Proteomes" id="UP000253426"/>
    </source>
</evidence>
<evidence type="ECO:0000259" key="2">
    <source>
        <dbReference type="Pfam" id="PF13360"/>
    </source>
</evidence>
<evidence type="ECO:0000313" key="3">
    <source>
        <dbReference type="EMBL" id="RBP44619.1"/>
    </source>
</evidence>
<keyword evidence="1" id="KW-0732">Signal</keyword>
<dbReference type="PANTHER" id="PTHR34512:SF30">
    <property type="entry name" value="OUTER MEMBRANE PROTEIN ASSEMBLY FACTOR BAMB"/>
    <property type="match status" value="1"/>
</dbReference>
<protein>
    <submittedName>
        <fullName evidence="3">Outer membrane protein assembly factor BamB</fullName>
    </submittedName>
</protein>
<dbReference type="InterPro" id="IPR002372">
    <property type="entry name" value="PQQ_rpt_dom"/>
</dbReference>
<feature type="domain" description="Pyrrolo-quinoline quinone repeat" evidence="2">
    <location>
        <begin position="419"/>
        <end position="478"/>
    </location>
</feature>
<dbReference type="Gene3D" id="2.130.10.10">
    <property type="entry name" value="YVTN repeat-like/Quinoprotein amine dehydrogenase"/>
    <property type="match status" value="1"/>
</dbReference>